<keyword evidence="2" id="KW-1185">Reference proteome</keyword>
<organism evidence="1 2">
    <name type="scientific">Spiromyces aspiralis</name>
    <dbReference type="NCBI Taxonomy" id="68401"/>
    <lineage>
        <taxon>Eukaryota</taxon>
        <taxon>Fungi</taxon>
        <taxon>Fungi incertae sedis</taxon>
        <taxon>Zoopagomycota</taxon>
        <taxon>Kickxellomycotina</taxon>
        <taxon>Kickxellomycetes</taxon>
        <taxon>Kickxellales</taxon>
        <taxon>Kickxellaceae</taxon>
        <taxon>Spiromyces</taxon>
    </lineage>
</organism>
<feature type="non-terminal residue" evidence="1">
    <location>
        <position position="1"/>
    </location>
</feature>
<sequence>QACGLEFELVKRRLANLNGKQRDFRNALFNTDLGFNQDMILQILSQMQNLGDGSAESSSTYDDSNGSNKRRKKNNQVTLSLESSLFRSTNYAHVIDDLNSRKRVGKDERVLIELHHREILGMGYVLYHCYVLGQSKTVKEWLNTKRMEVQAWLTQHYNGSLTSMPVLVDPQRPYYLPTTPAELLESEVGPQYLQYTA</sequence>
<dbReference type="EMBL" id="JAMZIH010004621">
    <property type="protein sequence ID" value="KAJ1676203.1"/>
    <property type="molecule type" value="Genomic_DNA"/>
</dbReference>
<reference evidence="1" key="1">
    <citation type="submission" date="2022-06" db="EMBL/GenBank/DDBJ databases">
        <title>Phylogenomic reconstructions and comparative analyses of Kickxellomycotina fungi.</title>
        <authorList>
            <person name="Reynolds N.K."/>
            <person name="Stajich J.E."/>
            <person name="Barry K."/>
            <person name="Grigoriev I.V."/>
            <person name="Crous P."/>
            <person name="Smith M.E."/>
        </authorList>
    </citation>
    <scope>NUCLEOTIDE SEQUENCE</scope>
    <source>
        <strain evidence="1">RSA 2271</strain>
    </source>
</reference>
<evidence type="ECO:0000313" key="1">
    <source>
        <dbReference type="EMBL" id="KAJ1676203.1"/>
    </source>
</evidence>
<name>A0ACC1HK95_9FUNG</name>
<accession>A0ACC1HK95</accession>
<evidence type="ECO:0000313" key="2">
    <source>
        <dbReference type="Proteomes" id="UP001145114"/>
    </source>
</evidence>
<feature type="non-terminal residue" evidence="1">
    <location>
        <position position="197"/>
    </location>
</feature>
<proteinExistence type="predicted"/>
<gene>
    <name evidence="1" type="ORF">EV182_008657</name>
</gene>
<protein>
    <submittedName>
        <fullName evidence="1">Uncharacterized protein</fullName>
    </submittedName>
</protein>
<comment type="caution">
    <text evidence="1">The sequence shown here is derived from an EMBL/GenBank/DDBJ whole genome shotgun (WGS) entry which is preliminary data.</text>
</comment>
<dbReference type="Proteomes" id="UP001145114">
    <property type="component" value="Unassembled WGS sequence"/>
</dbReference>